<feature type="compositionally biased region" description="Polar residues" evidence="1">
    <location>
        <begin position="86"/>
        <end position="97"/>
    </location>
</feature>
<comment type="caution">
    <text evidence="2">The sequence shown here is derived from an EMBL/GenBank/DDBJ whole genome shotgun (WGS) entry which is preliminary data.</text>
</comment>
<gene>
    <name evidence="2" type="ORF">CABS02_02937</name>
</gene>
<sequence length="116" mass="13077">MGWRQLEMDEIRRGCRYSELEIRSEAGESNAWIVRPSVSALSLWPVSGERGFPATNMYLRIAAAPQTDKFMQVHSVAEAPDAPFLTKQQPTSQPTSEDSCRGRFRRALAQGDYITL</sequence>
<accession>A0A9P9XMS6</accession>
<protein>
    <submittedName>
        <fullName evidence="2">Uncharacterized protein</fullName>
    </submittedName>
</protein>
<evidence type="ECO:0000313" key="3">
    <source>
        <dbReference type="Proteomes" id="UP001056436"/>
    </source>
</evidence>
<reference evidence="2" key="1">
    <citation type="submission" date="2019-01" db="EMBL/GenBank/DDBJ databases">
        <title>Colletotrichum abscissum LGMF1257.</title>
        <authorList>
            <person name="Baroncelli R."/>
        </authorList>
    </citation>
    <scope>NUCLEOTIDE SEQUENCE</scope>
    <source>
        <strain evidence="2">Ca142</strain>
    </source>
</reference>
<dbReference type="AlphaFoldDB" id="A0A9P9XMS6"/>
<evidence type="ECO:0000256" key="1">
    <source>
        <dbReference type="SAM" id="MobiDB-lite"/>
    </source>
</evidence>
<name>A0A9P9XMS6_9PEZI</name>
<dbReference type="EMBL" id="SDAQ01000010">
    <property type="protein sequence ID" value="KAI3556930.1"/>
    <property type="molecule type" value="Genomic_DNA"/>
</dbReference>
<dbReference type="Proteomes" id="UP001056436">
    <property type="component" value="Unassembled WGS sequence"/>
</dbReference>
<organism evidence="2 3">
    <name type="scientific">Colletotrichum abscissum</name>
    <dbReference type="NCBI Taxonomy" id="1671311"/>
    <lineage>
        <taxon>Eukaryota</taxon>
        <taxon>Fungi</taxon>
        <taxon>Dikarya</taxon>
        <taxon>Ascomycota</taxon>
        <taxon>Pezizomycotina</taxon>
        <taxon>Sordariomycetes</taxon>
        <taxon>Hypocreomycetidae</taxon>
        <taxon>Glomerellales</taxon>
        <taxon>Glomerellaceae</taxon>
        <taxon>Colletotrichum</taxon>
        <taxon>Colletotrichum acutatum species complex</taxon>
    </lineage>
</organism>
<evidence type="ECO:0000313" key="2">
    <source>
        <dbReference type="EMBL" id="KAI3556930.1"/>
    </source>
</evidence>
<keyword evidence="3" id="KW-1185">Reference proteome</keyword>
<feature type="region of interest" description="Disordered" evidence="1">
    <location>
        <begin position="82"/>
        <end position="102"/>
    </location>
</feature>
<proteinExistence type="predicted"/>